<evidence type="ECO:0000256" key="9">
    <source>
        <dbReference type="SAM" id="Phobius"/>
    </source>
</evidence>
<dbReference type="GO" id="GO:0022857">
    <property type="term" value="F:transmembrane transporter activity"/>
    <property type="evidence" value="ECO:0007669"/>
    <property type="project" value="TreeGrafter"/>
</dbReference>
<comment type="similarity">
    <text evidence="8">Belongs to the TRAP transporter small permease family.</text>
</comment>
<dbReference type="EMBL" id="FO203427">
    <property type="protein sequence ID" value="CCH48622.1"/>
    <property type="molecule type" value="Genomic_DNA"/>
</dbReference>
<dbReference type="STRING" id="1322246.BN4_11387"/>
<dbReference type="AlphaFoldDB" id="M1WRZ3"/>
<dbReference type="BioCyc" id="DPIE1322246:BN4_RS06965-MONOMER"/>
<comment type="subcellular location">
    <subcellularLocation>
        <location evidence="1">Cell inner membrane</location>
        <topology evidence="1">Multi-pass membrane protein</topology>
    </subcellularLocation>
</comment>
<keyword evidence="3" id="KW-1003">Cell membrane</keyword>
<dbReference type="InterPro" id="IPR007387">
    <property type="entry name" value="TRAP_DctQ"/>
</dbReference>
<keyword evidence="12" id="KW-1185">Reference proteome</keyword>
<feature type="domain" description="Tripartite ATP-independent periplasmic transporters DctQ component" evidence="10">
    <location>
        <begin position="28"/>
        <end position="157"/>
    </location>
</feature>
<sequence>MDLIKRPGPLDRLEKGMRIVAAVSLFGMALLTGADVAMRGFFNTPIFGSEELVSILGVIAVGFALPYTHAQKSHIGVEIFYRKFSRRVRSGIKLMTTTATLFLIVIVTWRMTIYAMTQARSGEVSMNLELPEYIIIYVLAFGFLAYAVSLLKDIILFFKGREA</sequence>
<dbReference type="eggNOG" id="COG3090">
    <property type="taxonomic scope" value="Bacteria"/>
</dbReference>
<feature type="transmembrane region" description="Helical" evidence="9">
    <location>
        <begin position="52"/>
        <end position="70"/>
    </location>
</feature>
<protein>
    <submittedName>
        <fullName evidence="11">Tripartite ATP-independent periplasmic transporter DctQ component</fullName>
    </submittedName>
</protein>
<evidence type="ECO:0000313" key="12">
    <source>
        <dbReference type="Proteomes" id="UP000011724"/>
    </source>
</evidence>
<keyword evidence="5 9" id="KW-0812">Transmembrane</keyword>
<dbReference type="InterPro" id="IPR055348">
    <property type="entry name" value="DctQ"/>
</dbReference>
<feature type="transmembrane region" description="Helical" evidence="9">
    <location>
        <begin position="133"/>
        <end position="151"/>
    </location>
</feature>
<dbReference type="KEGG" id="dpi:BN4_11387"/>
<evidence type="ECO:0000256" key="2">
    <source>
        <dbReference type="ARBA" id="ARBA00022448"/>
    </source>
</evidence>
<dbReference type="PANTHER" id="PTHR35011">
    <property type="entry name" value="2,3-DIKETO-L-GULONATE TRAP TRANSPORTER SMALL PERMEASE PROTEIN YIAM"/>
    <property type="match status" value="1"/>
</dbReference>
<evidence type="ECO:0000256" key="7">
    <source>
        <dbReference type="ARBA" id="ARBA00023136"/>
    </source>
</evidence>
<proteinExistence type="inferred from homology"/>
<evidence type="ECO:0000313" key="11">
    <source>
        <dbReference type="EMBL" id="CCH48622.1"/>
    </source>
</evidence>
<evidence type="ECO:0000256" key="1">
    <source>
        <dbReference type="ARBA" id="ARBA00004429"/>
    </source>
</evidence>
<dbReference type="GO" id="GO:0005886">
    <property type="term" value="C:plasma membrane"/>
    <property type="evidence" value="ECO:0007669"/>
    <property type="project" value="UniProtKB-SubCell"/>
</dbReference>
<evidence type="ECO:0000256" key="3">
    <source>
        <dbReference type="ARBA" id="ARBA00022475"/>
    </source>
</evidence>
<dbReference type="HOGENOM" id="CLU_086356_8_5_7"/>
<reference evidence="12" key="2">
    <citation type="journal article" date="2013" name="Stand. Genomic Sci.">
        <title>Complete genome sequence of Desulfocapsa sulfexigens, a marine deltaproteobacterium specialized in disproportionating inorganic sulfur compounds.</title>
        <authorList>
            <person name="Finster K.W."/>
            <person name="Kjeldsen K.U."/>
            <person name="Kube M."/>
            <person name="Reinhardt R."/>
            <person name="Mussmann M."/>
            <person name="Amann R."/>
            <person name="Schreiber L."/>
        </authorList>
    </citation>
    <scope>NUCLEOTIDE SEQUENCE [LARGE SCALE GENOMIC DNA]</scope>
    <source>
        <strain evidence="12">DSM 10523 / SB164P1</strain>
    </source>
</reference>
<dbReference type="Proteomes" id="UP000011724">
    <property type="component" value="Chromosome"/>
</dbReference>
<keyword evidence="7 9" id="KW-0472">Membrane</keyword>
<dbReference type="RefSeq" id="WP_015414668.1">
    <property type="nucleotide sequence ID" value="NC_020409.1"/>
</dbReference>
<organism evidence="11 12">
    <name type="scientific">Pseudodesulfovibrio piezophilus (strain DSM 21447 / JCM 15486 / C1TLV30)</name>
    <name type="common">Desulfovibrio piezophilus</name>
    <dbReference type="NCBI Taxonomy" id="1322246"/>
    <lineage>
        <taxon>Bacteria</taxon>
        <taxon>Pseudomonadati</taxon>
        <taxon>Thermodesulfobacteriota</taxon>
        <taxon>Desulfovibrionia</taxon>
        <taxon>Desulfovibrionales</taxon>
        <taxon>Desulfovibrionaceae</taxon>
    </lineage>
</organism>
<reference evidence="11 12" key="1">
    <citation type="journal article" date="2013" name="PLoS ONE">
        <title>The first genomic and proteomic characterization of a deep-sea sulfate reducer: insights into the piezophilic lifestyle of Desulfovibrio piezophilus.</title>
        <authorList>
            <person name="Pradel N."/>
            <person name="Ji B."/>
            <person name="Gimenez G."/>
            <person name="Talla E."/>
            <person name="Lenoble P."/>
            <person name="Garel M."/>
            <person name="Tamburini C."/>
            <person name="Fourquet P."/>
            <person name="Lebrun R."/>
            <person name="Bertin P."/>
            <person name="Denis Y."/>
            <person name="Pophillat M."/>
            <person name="Barbe V."/>
            <person name="Ollivier B."/>
            <person name="Dolla A."/>
        </authorList>
    </citation>
    <scope>NUCLEOTIDE SEQUENCE [LARGE SCALE GENOMIC DNA]</scope>
    <source>
        <strain evidence="12">DSM 10523 / SB164P1</strain>
    </source>
</reference>
<dbReference type="PATRIC" id="fig|879567.3.peg.1445"/>
<dbReference type="GO" id="GO:0015740">
    <property type="term" value="P:C4-dicarboxylate transport"/>
    <property type="evidence" value="ECO:0007669"/>
    <property type="project" value="TreeGrafter"/>
</dbReference>
<evidence type="ECO:0000256" key="4">
    <source>
        <dbReference type="ARBA" id="ARBA00022519"/>
    </source>
</evidence>
<evidence type="ECO:0000256" key="8">
    <source>
        <dbReference type="ARBA" id="ARBA00038436"/>
    </source>
</evidence>
<evidence type="ECO:0000259" key="10">
    <source>
        <dbReference type="Pfam" id="PF04290"/>
    </source>
</evidence>
<dbReference type="PANTHER" id="PTHR35011:SF10">
    <property type="entry name" value="TRAP TRANSPORTER SMALL PERMEASE PROTEIN"/>
    <property type="match status" value="1"/>
</dbReference>
<keyword evidence="4" id="KW-0997">Cell inner membrane</keyword>
<accession>M1WRZ3</accession>
<feature type="transmembrane region" description="Helical" evidence="9">
    <location>
        <begin position="20"/>
        <end position="40"/>
    </location>
</feature>
<keyword evidence="6 9" id="KW-1133">Transmembrane helix</keyword>
<gene>
    <name evidence="11" type="ordered locus">BN4_11387</name>
</gene>
<evidence type="ECO:0000256" key="5">
    <source>
        <dbReference type="ARBA" id="ARBA00022692"/>
    </source>
</evidence>
<keyword evidence="2" id="KW-0813">Transport</keyword>
<dbReference type="Pfam" id="PF04290">
    <property type="entry name" value="DctQ"/>
    <property type="match status" value="1"/>
</dbReference>
<name>M1WRZ3_PSEP2</name>
<feature type="transmembrane region" description="Helical" evidence="9">
    <location>
        <begin position="91"/>
        <end position="113"/>
    </location>
</feature>
<evidence type="ECO:0000256" key="6">
    <source>
        <dbReference type="ARBA" id="ARBA00022989"/>
    </source>
</evidence>
<dbReference type="OrthoDB" id="5420680at2"/>